<reference evidence="2" key="1">
    <citation type="submission" date="2019-02" db="EMBL/GenBank/DDBJ databases">
        <title>Draft genome sequence of Planktothrix agardhii NIES-905.</title>
        <authorList>
            <person name="Yamaguchi H."/>
            <person name="Suzuki S."/>
            <person name="Kawachi M."/>
        </authorList>
    </citation>
    <scope>NUCLEOTIDE SEQUENCE [LARGE SCALE GENOMIC DNA]</scope>
    <source>
        <strain evidence="2">CCAP 1459/11A</strain>
    </source>
</reference>
<sequence length="121" mass="13982">MAKAQQHFSIPLLRLSAILMAKAQQRIYDIRRQKMPKENLYLCMGSACHQLGVYEVLPKLQALMSEYDIDHKIELKGSFCLETCSSGIVMKFKDLHFINISPQNIEDRFLQEILPAIKDQN</sequence>
<proteinExistence type="predicted"/>
<dbReference type="EMBL" id="BJCD01000002">
    <property type="protein sequence ID" value="GCL34186.1"/>
    <property type="molecule type" value="Genomic_DNA"/>
</dbReference>
<comment type="caution">
    <text evidence="1">The sequence shown here is derived from an EMBL/GenBank/DDBJ whole genome shotgun (WGS) entry which is preliminary data.</text>
</comment>
<accession>A0A479ZRD0</accession>
<evidence type="ECO:0000313" key="2">
    <source>
        <dbReference type="Proteomes" id="UP000299794"/>
    </source>
</evidence>
<dbReference type="AlphaFoldDB" id="A0A479ZRD0"/>
<evidence type="ECO:0008006" key="3">
    <source>
        <dbReference type="Google" id="ProtNLM"/>
    </source>
</evidence>
<organism evidence="1 2">
    <name type="scientific">Planktothrix agardhii CCAP 1459/11A</name>
    <dbReference type="NCBI Taxonomy" id="282420"/>
    <lineage>
        <taxon>Bacteria</taxon>
        <taxon>Bacillati</taxon>
        <taxon>Cyanobacteriota</taxon>
        <taxon>Cyanophyceae</taxon>
        <taxon>Oscillatoriophycideae</taxon>
        <taxon>Oscillatoriales</taxon>
        <taxon>Microcoleaceae</taxon>
        <taxon>Planktothrix</taxon>
    </lineage>
</organism>
<protein>
    <recommendedName>
        <fullName evidence="3">(2Fe-2S) ferredoxin domain-containing protein</fullName>
    </recommendedName>
</protein>
<evidence type="ECO:0000313" key="1">
    <source>
        <dbReference type="EMBL" id="GCL34186.1"/>
    </source>
</evidence>
<dbReference type="Proteomes" id="UP000299794">
    <property type="component" value="Unassembled WGS sequence"/>
</dbReference>
<dbReference type="Gene3D" id="3.40.30.10">
    <property type="entry name" value="Glutaredoxin"/>
    <property type="match status" value="1"/>
</dbReference>
<dbReference type="CDD" id="cd02980">
    <property type="entry name" value="TRX_Fd_family"/>
    <property type="match status" value="1"/>
</dbReference>
<dbReference type="SUPFAM" id="SSF52833">
    <property type="entry name" value="Thioredoxin-like"/>
    <property type="match status" value="1"/>
</dbReference>
<dbReference type="InterPro" id="IPR036249">
    <property type="entry name" value="Thioredoxin-like_sf"/>
</dbReference>
<name>A0A479ZRD0_PLAAG</name>
<gene>
    <name evidence="1" type="ORF">PA905_30430</name>
</gene>